<evidence type="ECO:0000256" key="2">
    <source>
        <dbReference type="SAM" id="Phobius"/>
    </source>
</evidence>
<proteinExistence type="predicted"/>
<evidence type="ECO:0000256" key="1">
    <source>
        <dbReference type="SAM" id="MobiDB-lite"/>
    </source>
</evidence>
<gene>
    <name evidence="3" type="ORF">FJ693_17085</name>
</gene>
<organism evidence="3 4">
    <name type="scientific">Georgenia yuyongxinii</name>
    <dbReference type="NCBI Taxonomy" id="2589797"/>
    <lineage>
        <taxon>Bacteria</taxon>
        <taxon>Bacillati</taxon>
        <taxon>Actinomycetota</taxon>
        <taxon>Actinomycetes</taxon>
        <taxon>Micrococcales</taxon>
        <taxon>Bogoriellaceae</taxon>
        <taxon>Georgenia</taxon>
    </lineage>
</organism>
<accession>A0A552WLC1</accession>
<dbReference type="AlphaFoldDB" id="A0A552WLC1"/>
<feature type="region of interest" description="Disordered" evidence="1">
    <location>
        <begin position="46"/>
        <end position="67"/>
    </location>
</feature>
<keyword evidence="2" id="KW-0812">Transmembrane</keyword>
<name>A0A552WLC1_9MICO</name>
<protein>
    <recommendedName>
        <fullName evidence="5">Glycosyl hydrolase family 28</fullName>
    </recommendedName>
</protein>
<evidence type="ECO:0000313" key="3">
    <source>
        <dbReference type="EMBL" id="TRW43568.1"/>
    </source>
</evidence>
<evidence type="ECO:0000313" key="4">
    <source>
        <dbReference type="Proteomes" id="UP000318693"/>
    </source>
</evidence>
<dbReference type="EMBL" id="VJXR01000075">
    <property type="protein sequence ID" value="TRW43568.1"/>
    <property type="molecule type" value="Genomic_DNA"/>
</dbReference>
<keyword evidence="4" id="KW-1185">Reference proteome</keyword>
<sequence length="320" mass="34208">MRDHERVHGNRRRNIWRSPAAVAAVVVAVITAGTLGVVLARGGSPAAGPADVAPGHRTFPTRDTSGVPENWRPAQSVRGDYRVDRANAVIEDLRITDGSLLVEAPNVTVRRVEILGGGINNFPGTSCNNGLVIEDTTIKRSSADTTDDQLPAVAYGGYTARRVLIDGLPEGFRVGGRGDGCSSVTIEDSFASVRSPDICTDWHGDALQGYDGARLQVRNTWLEIVETTGCAGTAAFFYPPGQGNVDVDIDGLRVSGGGYPFRLGTPGVIRDLEIVDESWHFRPIDVACSLVSAWDASIITLQADGRSIPVRLQACDSEWD</sequence>
<reference evidence="3 4" key="1">
    <citation type="submission" date="2019-07" db="EMBL/GenBank/DDBJ databases">
        <title>Georgenia wutianyii sp. nov. and Georgenia *** sp. nov. isolated from plateau pika (Ochotona curzoniae) in the Qinghai-Tibet plateau of China.</title>
        <authorList>
            <person name="Tian Z."/>
        </authorList>
    </citation>
    <scope>NUCLEOTIDE SEQUENCE [LARGE SCALE GENOMIC DNA]</scope>
    <source>
        <strain evidence="3 4">Z446</strain>
    </source>
</reference>
<dbReference type="InterPro" id="IPR011050">
    <property type="entry name" value="Pectin_lyase_fold/virulence"/>
</dbReference>
<feature type="transmembrane region" description="Helical" evidence="2">
    <location>
        <begin position="20"/>
        <end position="40"/>
    </location>
</feature>
<dbReference type="RefSeq" id="WP_143419669.1">
    <property type="nucleotide sequence ID" value="NZ_VJXR01000075.1"/>
</dbReference>
<comment type="caution">
    <text evidence="3">The sequence shown here is derived from an EMBL/GenBank/DDBJ whole genome shotgun (WGS) entry which is preliminary data.</text>
</comment>
<evidence type="ECO:0008006" key="5">
    <source>
        <dbReference type="Google" id="ProtNLM"/>
    </source>
</evidence>
<keyword evidence="2" id="KW-1133">Transmembrane helix</keyword>
<dbReference type="SUPFAM" id="SSF51126">
    <property type="entry name" value="Pectin lyase-like"/>
    <property type="match status" value="1"/>
</dbReference>
<dbReference type="Proteomes" id="UP000318693">
    <property type="component" value="Unassembled WGS sequence"/>
</dbReference>
<keyword evidence="2" id="KW-0472">Membrane</keyword>